<comment type="caution">
    <text evidence="3">The sequence shown here is derived from an EMBL/GenBank/DDBJ whole genome shotgun (WGS) entry which is preliminary data.</text>
</comment>
<accession>A0A6B3VSI1</accession>
<organism evidence="3 4">
    <name type="scientific">Bacillus aquiflavi</name>
    <dbReference type="NCBI Taxonomy" id="2672567"/>
    <lineage>
        <taxon>Bacteria</taxon>
        <taxon>Bacillati</taxon>
        <taxon>Bacillota</taxon>
        <taxon>Bacilli</taxon>
        <taxon>Bacillales</taxon>
        <taxon>Bacillaceae</taxon>
        <taxon>Bacillus</taxon>
    </lineage>
</organism>
<dbReference type="Proteomes" id="UP000472971">
    <property type="component" value="Unassembled WGS sequence"/>
</dbReference>
<keyword evidence="4" id="KW-1185">Reference proteome</keyword>
<name>A0A6B3VSI1_9BACI</name>
<dbReference type="NCBIfam" id="NF041002">
    <property type="entry name" value="pilin_ComGF"/>
    <property type="match status" value="1"/>
</dbReference>
<sequence>MTFIQKRKKNVSLQTEQGFTMLEMLYAFFVFCIIMSLMPLILKTIFTSGIDNRLQRLEWEVFISQVKKEMRMIDNLYILNGQLFLKEGEEVISYEKYKDKIRRQVNMKGHEVMLQKVKSMKFEQIVNGVKLTVTDLNDHVYEVMLRSYIDLENEQ</sequence>
<dbReference type="EMBL" id="JAAIWN010000002">
    <property type="protein sequence ID" value="NEY80178.1"/>
    <property type="molecule type" value="Genomic_DNA"/>
</dbReference>
<dbReference type="AlphaFoldDB" id="A0A6B3VSI1"/>
<evidence type="ECO:0000313" key="4">
    <source>
        <dbReference type="Proteomes" id="UP000472971"/>
    </source>
</evidence>
<protein>
    <submittedName>
        <fullName evidence="3">ComGF family competence protein</fullName>
    </submittedName>
</protein>
<dbReference type="EMBL" id="JACEIO010000002">
    <property type="protein sequence ID" value="MBA4535802.1"/>
    <property type="molecule type" value="Genomic_DNA"/>
</dbReference>
<keyword evidence="1" id="KW-1133">Transmembrane helix</keyword>
<reference evidence="3 4" key="1">
    <citation type="submission" date="2020-02" db="EMBL/GenBank/DDBJ databases">
        <title>Bacillus aquiflavi sp. nov., isolated from yellow water of strong flavor Chinese baijiu in Yibin region of China.</title>
        <authorList>
            <person name="Xie J."/>
        </authorList>
    </citation>
    <scope>NUCLEOTIDE SEQUENCE [LARGE SCALE GENOMIC DNA]</scope>
    <source>
        <strain evidence="3 4">3H-10</strain>
    </source>
</reference>
<reference evidence="2 5" key="2">
    <citation type="submission" date="2020-07" db="EMBL/GenBank/DDBJ databases">
        <authorList>
            <person name="Feng H."/>
        </authorList>
    </citation>
    <scope>NUCLEOTIDE SEQUENCE [LARGE SCALE GENOMIC DNA]</scope>
    <source>
        <strain evidence="5">s-12</strain>
        <strain evidence="2">S-12</strain>
    </source>
</reference>
<keyword evidence="1" id="KW-0812">Transmembrane</keyword>
<evidence type="ECO:0000313" key="5">
    <source>
        <dbReference type="Proteomes" id="UP000570010"/>
    </source>
</evidence>
<evidence type="ECO:0000313" key="3">
    <source>
        <dbReference type="EMBL" id="NEY80178.1"/>
    </source>
</evidence>
<dbReference type="RefSeq" id="WP_163239312.1">
    <property type="nucleotide sequence ID" value="NZ_CP082780.1"/>
</dbReference>
<keyword evidence="1" id="KW-0472">Membrane</keyword>
<evidence type="ECO:0000256" key="1">
    <source>
        <dbReference type="SAM" id="Phobius"/>
    </source>
</evidence>
<feature type="transmembrane region" description="Helical" evidence="1">
    <location>
        <begin position="21"/>
        <end position="42"/>
    </location>
</feature>
<dbReference type="Pfam" id="PF15980">
    <property type="entry name" value="ComGF"/>
    <property type="match status" value="1"/>
</dbReference>
<evidence type="ECO:0000313" key="2">
    <source>
        <dbReference type="EMBL" id="MBA4535802.1"/>
    </source>
</evidence>
<proteinExistence type="predicted"/>
<dbReference type="InterPro" id="IPR016977">
    <property type="entry name" value="ComGF"/>
</dbReference>
<gene>
    <name evidence="3" type="ORF">G4D64_01280</name>
    <name evidence="2" type="ORF">H1Z61_01280</name>
</gene>
<dbReference type="Proteomes" id="UP000570010">
    <property type="component" value="Unassembled WGS sequence"/>
</dbReference>